<evidence type="ECO:0000313" key="2">
    <source>
        <dbReference type="Proteomes" id="UP000001055"/>
    </source>
</evidence>
<protein>
    <recommendedName>
        <fullName evidence="3">SprT-like domain-containing protein</fullName>
    </recommendedName>
</protein>
<dbReference type="Proteomes" id="UP000001055">
    <property type="component" value="Unassembled WGS sequence"/>
</dbReference>
<gene>
    <name evidence="1" type="ORF">SNOG_01183</name>
</gene>
<evidence type="ECO:0000313" key="1">
    <source>
        <dbReference type="EMBL" id="EAT90832.1"/>
    </source>
</evidence>
<dbReference type="EMBL" id="CH445326">
    <property type="protein sequence ID" value="EAT90832.1"/>
    <property type="molecule type" value="Genomic_DNA"/>
</dbReference>
<name>Q0V481_PHANO</name>
<proteinExistence type="predicted"/>
<organism evidence="1 2">
    <name type="scientific">Phaeosphaeria nodorum (strain SN15 / ATCC MYA-4574 / FGSC 10173)</name>
    <name type="common">Glume blotch fungus</name>
    <name type="synonym">Parastagonospora nodorum</name>
    <dbReference type="NCBI Taxonomy" id="321614"/>
    <lineage>
        <taxon>Eukaryota</taxon>
        <taxon>Fungi</taxon>
        <taxon>Dikarya</taxon>
        <taxon>Ascomycota</taxon>
        <taxon>Pezizomycotina</taxon>
        <taxon>Dothideomycetes</taxon>
        <taxon>Pleosporomycetidae</taxon>
        <taxon>Pleosporales</taxon>
        <taxon>Pleosporineae</taxon>
        <taxon>Phaeosphaeriaceae</taxon>
        <taxon>Parastagonospora</taxon>
    </lineage>
</organism>
<dbReference type="HOGENOM" id="CLU_045424_0_0_1"/>
<dbReference type="RefSeq" id="XP_001791837.1">
    <property type="nucleotide sequence ID" value="XM_001791785.1"/>
</dbReference>
<sequence length="422" mass="47283">MGLHEITVTDSATKKCSPSPSQAVTRLIRRFRKQTGDHFDDRERECNGPTFLHNLLPILEPFLLLNPRFMYIEDRILGRQHAPREGVSRKIPSSLDELKTWVEGKPTPCDCDKCAPWLYEIGQNSAHGAIQCDIDGRRAKSSRFSQPHLTSSYPLPKLNLRLYGDYEAMRLVRHHVAWLDKTYAHNTADKASLDVFRLRSLVHSWNPNLTGQDMRSSASSTQMLQLVKILNKVFFFGAIPSHRQSISSGFAWLPDTEKTCFGIGTFNPIIGTQVLLHPKLYRHHGDLDDLDVRWRNRLGTILHELCHAFLKAYTCRSCPTHDSCIGPRGHGRAWQILAAKMEEVATKLLGVFVDFGRYPSLLHDLEGNGKLPSLARGGWSEEANTTMGNLSELAQPPFHRYGEGSAAIGSALISSPALATAP</sequence>
<dbReference type="OMA" id="CDECAPK"/>
<dbReference type="InParanoid" id="Q0V481"/>
<dbReference type="VEuPathDB" id="FungiDB:JI435_011830"/>
<dbReference type="eggNOG" id="ENOG502RNIM">
    <property type="taxonomic scope" value="Eukaryota"/>
</dbReference>
<dbReference type="AlphaFoldDB" id="Q0V481"/>
<dbReference type="GeneID" id="5968682"/>
<accession>Q0V481</accession>
<reference evidence="2" key="1">
    <citation type="journal article" date="2007" name="Plant Cell">
        <title>Dothideomycete-plant interactions illuminated by genome sequencing and EST analysis of the wheat pathogen Stagonospora nodorum.</title>
        <authorList>
            <person name="Hane J.K."/>
            <person name="Lowe R.G."/>
            <person name="Solomon P.S."/>
            <person name="Tan K.C."/>
            <person name="Schoch C.L."/>
            <person name="Spatafora J.W."/>
            <person name="Crous P.W."/>
            <person name="Kodira C."/>
            <person name="Birren B.W."/>
            <person name="Galagan J.E."/>
            <person name="Torriani S.F."/>
            <person name="McDonald B.A."/>
            <person name="Oliver R.P."/>
        </authorList>
    </citation>
    <scope>NUCLEOTIDE SEQUENCE [LARGE SCALE GENOMIC DNA]</scope>
    <source>
        <strain evidence="2">SN15 / ATCC MYA-4574 / FGSC 10173</strain>
    </source>
</reference>
<dbReference type="KEGG" id="pno:SNOG_01183"/>
<evidence type="ECO:0008006" key="3">
    <source>
        <dbReference type="Google" id="ProtNLM"/>
    </source>
</evidence>